<protein>
    <submittedName>
        <fullName evidence="1">Uracil phosphoribosyltransferase-domain-containing protein</fullName>
    </submittedName>
</protein>
<gene>
    <name evidence="1" type="ORF">F4821DRAFT_279839</name>
</gene>
<evidence type="ECO:0000313" key="1">
    <source>
        <dbReference type="EMBL" id="KAI6084696.1"/>
    </source>
</evidence>
<evidence type="ECO:0000313" key="2">
    <source>
        <dbReference type="Proteomes" id="UP001497680"/>
    </source>
</evidence>
<reference evidence="1 2" key="1">
    <citation type="journal article" date="2022" name="New Phytol.">
        <title>Ecological generalism drives hyperdiversity of secondary metabolite gene clusters in xylarialean endophytes.</title>
        <authorList>
            <person name="Franco M.E.E."/>
            <person name="Wisecaver J.H."/>
            <person name="Arnold A.E."/>
            <person name="Ju Y.M."/>
            <person name="Slot J.C."/>
            <person name="Ahrendt S."/>
            <person name="Moore L.P."/>
            <person name="Eastman K.E."/>
            <person name="Scott K."/>
            <person name="Konkel Z."/>
            <person name="Mondo S.J."/>
            <person name="Kuo A."/>
            <person name="Hayes R.D."/>
            <person name="Haridas S."/>
            <person name="Andreopoulos B."/>
            <person name="Riley R."/>
            <person name="LaButti K."/>
            <person name="Pangilinan J."/>
            <person name="Lipzen A."/>
            <person name="Amirebrahimi M."/>
            <person name="Yan J."/>
            <person name="Adam C."/>
            <person name="Keymanesh K."/>
            <person name="Ng V."/>
            <person name="Louie K."/>
            <person name="Northen T."/>
            <person name="Drula E."/>
            <person name="Henrissat B."/>
            <person name="Hsieh H.M."/>
            <person name="Youens-Clark K."/>
            <person name="Lutzoni F."/>
            <person name="Miadlikowska J."/>
            <person name="Eastwood D.C."/>
            <person name="Hamelin R.C."/>
            <person name="Grigoriev I.V."/>
            <person name="U'Ren J.M."/>
        </authorList>
    </citation>
    <scope>NUCLEOTIDE SEQUENCE [LARGE SCALE GENOMIC DNA]</scope>
    <source>
        <strain evidence="1 2">ER1909</strain>
    </source>
</reference>
<keyword evidence="2" id="KW-1185">Reference proteome</keyword>
<organism evidence="1 2">
    <name type="scientific">Hypoxylon rubiginosum</name>
    <dbReference type="NCBI Taxonomy" id="110542"/>
    <lineage>
        <taxon>Eukaryota</taxon>
        <taxon>Fungi</taxon>
        <taxon>Dikarya</taxon>
        <taxon>Ascomycota</taxon>
        <taxon>Pezizomycotina</taxon>
        <taxon>Sordariomycetes</taxon>
        <taxon>Xylariomycetidae</taxon>
        <taxon>Xylariales</taxon>
        <taxon>Hypoxylaceae</taxon>
        <taxon>Hypoxylon</taxon>
    </lineage>
</organism>
<accession>A0ACC0CWJ8</accession>
<dbReference type="Proteomes" id="UP001497680">
    <property type="component" value="Unassembled WGS sequence"/>
</dbReference>
<keyword evidence="1" id="KW-0808">Transferase</keyword>
<name>A0ACC0CWJ8_9PEZI</name>
<comment type="caution">
    <text evidence="1">The sequence shown here is derived from an EMBL/GenBank/DDBJ whole genome shotgun (WGS) entry which is preliminary data.</text>
</comment>
<proteinExistence type="predicted"/>
<dbReference type="EMBL" id="MU394333">
    <property type="protein sequence ID" value="KAI6084696.1"/>
    <property type="molecule type" value="Genomic_DNA"/>
</dbReference>
<sequence length="560" mass="62060">MNNEKTGHTVYTQNDMETHILYLDIDPEIVSRRRLDDTERNRLMVSVGHLRKWQEAEKLQLRQLCRDSGILFSLVSSESELSNVVSALLHKFRRHTKEFNLSCAKTKLDEILVDNNRPLHTIIVLDADRTLTVEDTGSLFWKVASKHHPGVADDAALNKLFSSRLGYSYIAFRQAALLYAETFDDEELDLLCEEVASATAVRPEFASMLHKAGEQRHVGAVVVTCGLGRIWDKILKKAGLSETVKVIGGGCTADSFVVDPKVKASLVLHLQMTYKLYVWAFGDSPLDLPMLAQADDAIVVVGDEESRSKSMDAALLEAVRSGGLRGRQVLLPSNVPPRLDNSKLPVVDLSKPERFHSMLFDSHSAQLLMTPMRNAEIAGPDLRKAHQDAGWYLATEFLAEVFGVEEYFIQHVQGGTTSGFRLQYEQKTLIVPLMRGGEAMAFGVNQAFPLARFLHASRPSDITLHHLRGIRSVILVDSVVNSGGTIIQFAQRVKELRPMAHIVVVAGVVQDRSTSQGGLVYKYGMRVGLDLVALRTSGNKYTGSGGTDTGNRLFNTTHLL</sequence>
<keyword evidence="1" id="KW-0328">Glycosyltransferase</keyword>